<protein>
    <submittedName>
        <fullName evidence="1">Uncharacterized protein</fullName>
    </submittedName>
</protein>
<reference evidence="1 2" key="1">
    <citation type="submission" date="2016-03" db="EMBL/GenBank/DDBJ databases">
        <authorList>
            <person name="Ploux O."/>
        </authorList>
    </citation>
    <scope>NUCLEOTIDE SEQUENCE [LARGE SCALE GENOMIC DNA]</scope>
    <source>
        <strain evidence="1 2">UAMH 11012</strain>
    </source>
</reference>
<accession>A0A1L7WLL1</accession>
<gene>
    <name evidence="1" type="ORF">PAC_03541</name>
</gene>
<evidence type="ECO:0000313" key="2">
    <source>
        <dbReference type="Proteomes" id="UP000184330"/>
    </source>
</evidence>
<dbReference type="AlphaFoldDB" id="A0A1L7WLL1"/>
<proteinExistence type="predicted"/>
<dbReference type="EMBL" id="FJOG01000004">
    <property type="protein sequence ID" value="CZR53661.1"/>
    <property type="molecule type" value="Genomic_DNA"/>
</dbReference>
<evidence type="ECO:0000313" key="1">
    <source>
        <dbReference type="EMBL" id="CZR53661.1"/>
    </source>
</evidence>
<organism evidence="1 2">
    <name type="scientific">Phialocephala subalpina</name>
    <dbReference type="NCBI Taxonomy" id="576137"/>
    <lineage>
        <taxon>Eukaryota</taxon>
        <taxon>Fungi</taxon>
        <taxon>Dikarya</taxon>
        <taxon>Ascomycota</taxon>
        <taxon>Pezizomycotina</taxon>
        <taxon>Leotiomycetes</taxon>
        <taxon>Helotiales</taxon>
        <taxon>Mollisiaceae</taxon>
        <taxon>Phialocephala</taxon>
        <taxon>Phialocephala fortinii species complex</taxon>
    </lineage>
</organism>
<name>A0A1L7WLL1_9HELO</name>
<dbReference type="Proteomes" id="UP000184330">
    <property type="component" value="Unassembled WGS sequence"/>
</dbReference>
<sequence>MVFSKDPWVQYGRRRWKWAYVYDILRKAIGPKQFDPISSDSSSTIPIGVIDRVPTYASEHLNLCFERITEMENTRQRHHKYEAKGTELIKLVSARRGLRVTDPRDMIFAHTGFASDGNAEVLHVDYTKQWEKVLYRFGGREVIQDDEILPELEERSPDESFRRVAYGESKGPFPVFGFTDERNNDWGSAVLWNLPTRDSIADCLVASFDPQFERSFLEGRRLARFSNGVLALVPASVQLGDVVMCTDHGLGSWSREPFLLRPCPQLQDSSVDAMIKTKVLADIEASTDSGDIWRHDIEVATTP</sequence>
<dbReference type="OrthoDB" id="10673890at2759"/>
<keyword evidence="2" id="KW-1185">Reference proteome</keyword>